<proteinExistence type="predicted"/>
<evidence type="ECO:0000313" key="1">
    <source>
        <dbReference type="EMBL" id="KKL11930.1"/>
    </source>
</evidence>
<reference evidence="1" key="1">
    <citation type="journal article" date="2015" name="Nature">
        <title>Complex archaea that bridge the gap between prokaryotes and eukaryotes.</title>
        <authorList>
            <person name="Spang A."/>
            <person name="Saw J.H."/>
            <person name="Jorgensen S.L."/>
            <person name="Zaremba-Niedzwiedzka K."/>
            <person name="Martijn J."/>
            <person name="Lind A.E."/>
            <person name="van Eijk R."/>
            <person name="Schleper C."/>
            <person name="Guy L."/>
            <person name="Ettema T.J."/>
        </authorList>
    </citation>
    <scope>NUCLEOTIDE SEQUENCE</scope>
</reference>
<sequence length="160" mass="18128">MQKGDYKRVCSTYAQCSYEQKPTSLNIVESTRLWWLKTVKFDTDESGWLTVLKGYQIVAMQTLWELPKGKVGSSRDIWVQTNVALDGNSTISRASIINFLNAMVDVGVLSYHEITGKGGHRRIYAPMFDEAGTKAYLANMFIQKMHAEWPAATREAIKNL</sequence>
<protein>
    <submittedName>
        <fullName evidence="1">Uncharacterized protein</fullName>
    </submittedName>
</protein>
<accession>A0A0F9AR68</accession>
<gene>
    <name evidence="1" type="ORF">LCGC14_2540840</name>
</gene>
<name>A0A0F9AR68_9ZZZZ</name>
<comment type="caution">
    <text evidence="1">The sequence shown here is derived from an EMBL/GenBank/DDBJ whole genome shotgun (WGS) entry which is preliminary data.</text>
</comment>
<dbReference type="AlphaFoldDB" id="A0A0F9AR68"/>
<dbReference type="EMBL" id="LAZR01041461">
    <property type="protein sequence ID" value="KKL11930.1"/>
    <property type="molecule type" value="Genomic_DNA"/>
</dbReference>
<organism evidence="1">
    <name type="scientific">marine sediment metagenome</name>
    <dbReference type="NCBI Taxonomy" id="412755"/>
    <lineage>
        <taxon>unclassified sequences</taxon>
        <taxon>metagenomes</taxon>
        <taxon>ecological metagenomes</taxon>
    </lineage>
</organism>